<protein>
    <submittedName>
        <fullName evidence="6">Contactin-5-like 2</fullName>
    </submittedName>
</protein>
<dbReference type="InterPro" id="IPR003961">
    <property type="entry name" value="FN3_dom"/>
</dbReference>
<dbReference type="PROSITE" id="PS50853">
    <property type="entry name" value="FN3"/>
    <property type="match status" value="1"/>
</dbReference>
<dbReference type="Pfam" id="PF07679">
    <property type="entry name" value="I-set"/>
    <property type="match status" value="1"/>
</dbReference>
<dbReference type="InterPro" id="IPR003598">
    <property type="entry name" value="Ig_sub2"/>
</dbReference>
<dbReference type="Gene3D" id="2.60.40.10">
    <property type="entry name" value="Immunoglobulins"/>
    <property type="match status" value="3"/>
</dbReference>
<dbReference type="InterPro" id="IPR007110">
    <property type="entry name" value="Ig-like_dom"/>
</dbReference>
<evidence type="ECO:0000313" key="7">
    <source>
        <dbReference type="Proteomes" id="UP000747542"/>
    </source>
</evidence>
<dbReference type="PANTHER" id="PTHR23278:SF19">
    <property type="entry name" value="OBSCURIN"/>
    <property type="match status" value="1"/>
</dbReference>
<proteinExistence type="predicted"/>
<evidence type="ECO:0000259" key="4">
    <source>
        <dbReference type="PROSITE" id="PS50835"/>
    </source>
</evidence>
<evidence type="ECO:0000259" key="5">
    <source>
        <dbReference type="PROSITE" id="PS50853"/>
    </source>
</evidence>
<keyword evidence="1" id="KW-0677">Repeat</keyword>
<dbReference type="CDD" id="cd00063">
    <property type="entry name" value="FN3"/>
    <property type="match status" value="1"/>
</dbReference>
<dbReference type="InterPro" id="IPR036116">
    <property type="entry name" value="FN3_sf"/>
</dbReference>
<accession>A0A8J5MKF9</accession>
<keyword evidence="7" id="KW-1185">Reference proteome</keyword>
<evidence type="ECO:0000313" key="6">
    <source>
        <dbReference type="EMBL" id="KAG7154808.1"/>
    </source>
</evidence>
<dbReference type="PROSITE" id="PS50835">
    <property type="entry name" value="IG_LIKE"/>
    <property type="match status" value="2"/>
</dbReference>
<dbReference type="Proteomes" id="UP000747542">
    <property type="component" value="Unassembled WGS sequence"/>
</dbReference>
<keyword evidence="3" id="KW-0472">Membrane</keyword>
<dbReference type="SMART" id="SM00409">
    <property type="entry name" value="IG"/>
    <property type="match status" value="2"/>
</dbReference>
<dbReference type="Pfam" id="PF13927">
    <property type="entry name" value="Ig_3"/>
    <property type="match status" value="1"/>
</dbReference>
<dbReference type="AlphaFoldDB" id="A0A8J5MKF9"/>
<evidence type="ECO:0000256" key="2">
    <source>
        <dbReference type="SAM" id="MobiDB-lite"/>
    </source>
</evidence>
<dbReference type="SUPFAM" id="SSF48726">
    <property type="entry name" value="Immunoglobulin"/>
    <property type="match status" value="2"/>
</dbReference>
<dbReference type="GO" id="GO:0030154">
    <property type="term" value="P:cell differentiation"/>
    <property type="evidence" value="ECO:0007669"/>
    <property type="project" value="UniProtKB-ARBA"/>
</dbReference>
<feature type="domain" description="Ig-like" evidence="4">
    <location>
        <begin position="2"/>
        <end position="94"/>
    </location>
</feature>
<feature type="non-terminal residue" evidence="6">
    <location>
        <position position="1"/>
    </location>
</feature>
<feature type="domain" description="Ig-like" evidence="4">
    <location>
        <begin position="99"/>
        <end position="179"/>
    </location>
</feature>
<dbReference type="InterPro" id="IPR036179">
    <property type="entry name" value="Ig-like_dom_sf"/>
</dbReference>
<comment type="caution">
    <text evidence="6">The sequence shown here is derived from an EMBL/GenBank/DDBJ whole genome shotgun (WGS) entry which is preliminary data.</text>
</comment>
<reference evidence="6" key="1">
    <citation type="journal article" date="2021" name="Sci. Adv.">
        <title>The American lobster genome reveals insights on longevity, neural, and immune adaptations.</title>
        <authorList>
            <person name="Polinski J.M."/>
            <person name="Zimin A.V."/>
            <person name="Clark K.F."/>
            <person name="Kohn A.B."/>
            <person name="Sadowski N."/>
            <person name="Timp W."/>
            <person name="Ptitsyn A."/>
            <person name="Khanna P."/>
            <person name="Romanova D.Y."/>
            <person name="Williams P."/>
            <person name="Greenwood S.J."/>
            <person name="Moroz L.L."/>
            <person name="Walt D.R."/>
            <person name="Bodnar A.G."/>
        </authorList>
    </citation>
    <scope>NUCLEOTIDE SEQUENCE</scope>
    <source>
        <strain evidence="6">GMGI-L3</strain>
    </source>
</reference>
<keyword evidence="3" id="KW-1133">Transmembrane helix</keyword>
<name>A0A8J5MKF9_HOMAM</name>
<dbReference type="SUPFAM" id="SSF49265">
    <property type="entry name" value="Fibronectin type III"/>
    <property type="match status" value="1"/>
</dbReference>
<dbReference type="PANTHER" id="PTHR23278">
    <property type="entry name" value="SIDESTEP PROTEIN"/>
    <property type="match status" value="1"/>
</dbReference>
<feature type="transmembrane region" description="Helical" evidence="3">
    <location>
        <begin position="296"/>
        <end position="317"/>
    </location>
</feature>
<keyword evidence="3" id="KW-0812">Transmembrane</keyword>
<dbReference type="EMBL" id="JAHLQT010043892">
    <property type="protein sequence ID" value="KAG7154808.1"/>
    <property type="molecule type" value="Genomic_DNA"/>
</dbReference>
<dbReference type="GO" id="GO:0009653">
    <property type="term" value="P:anatomical structure morphogenesis"/>
    <property type="evidence" value="ECO:0007669"/>
    <property type="project" value="UniProtKB-ARBA"/>
</dbReference>
<dbReference type="CDD" id="cd00096">
    <property type="entry name" value="Ig"/>
    <property type="match status" value="1"/>
</dbReference>
<evidence type="ECO:0000256" key="3">
    <source>
        <dbReference type="SAM" id="Phobius"/>
    </source>
</evidence>
<dbReference type="InterPro" id="IPR013783">
    <property type="entry name" value="Ig-like_fold"/>
</dbReference>
<dbReference type="InterPro" id="IPR013098">
    <property type="entry name" value="Ig_I-set"/>
</dbReference>
<gene>
    <name evidence="6" type="primary">Cntn5-L2</name>
    <name evidence="6" type="ORF">Hamer_G022540</name>
</gene>
<feature type="compositionally biased region" description="Polar residues" evidence="2">
    <location>
        <begin position="399"/>
        <end position="423"/>
    </location>
</feature>
<sequence length="447" mass="48363">APRVKLRLGANLGDRPITEGVDVYFECEISCNPPTRDVVWNKNGQEVHPDRKAGVIVSHRNLVLQMVRRSSAGNYTCTASNPLGTTTSNSVPLSIRYLPVCIGGGQTVAVAEGEDVRLTCRVDAQPDDDLHFIWYFNNTLDTVEVERHRIKVRQGHSFLDYTPRSARDYGTLSCWATNSVGMQADPCPPERVGNCVLVNLTVGTLEVGCTPGNDGGLPQRFVARVYASPTHTLLATLEEEEPRFHVEGLFPGQDYLITITAVNAKGASEPEEIDAIRLKVAEKRMGDVSAPPVSPLVGVFLGLVGGFVLLLLAGILLTRVRSNKCNCVRHRQRDTGVGGASSTTASKLCATGRGRATHASHDEENDEDDDEDGPDVVKTANETAQLLEGQKCPEIVSTRRPQSYTHSTVIGQGSSDSPQLTPNGTGGRALYRDSGSPHHLSRDESFV</sequence>
<feature type="region of interest" description="Disordered" evidence="2">
    <location>
        <begin position="351"/>
        <end position="447"/>
    </location>
</feature>
<feature type="domain" description="Fibronectin type-III" evidence="5">
    <location>
        <begin position="188"/>
        <end position="281"/>
    </location>
</feature>
<dbReference type="SMART" id="SM00408">
    <property type="entry name" value="IGc2"/>
    <property type="match status" value="2"/>
</dbReference>
<feature type="compositionally biased region" description="Acidic residues" evidence="2">
    <location>
        <begin position="363"/>
        <end position="374"/>
    </location>
</feature>
<dbReference type="InterPro" id="IPR003599">
    <property type="entry name" value="Ig_sub"/>
</dbReference>
<organism evidence="6 7">
    <name type="scientific">Homarus americanus</name>
    <name type="common">American lobster</name>
    <dbReference type="NCBI Taxonomy" id="6706"/>
    <lineage>
        <taxon>Eukaryota</taxon>
        <taxon>Metazoa</taxon>
        <taxon>Ecdysozoa</taxon>
        <taxon>Arthropoda</taxon>
        <taxon>Crustacea</taxon>
        <taxon>Multicrustacea</taxon>
        <taxon>Malacostraca</taxon>
        <taxon>Eumalacostraca</taxon>
        <taxon>Eucarida</taxon>
        <taxon>Decapoda</taxon>
        <taxon>Pleocyemata</taxon>
        <taxon>Astacidea</taxon>
        <taxon>Nephropoidea</taxon>
        <taxon>Nephropidae</taxon>
        <taxon>Homarus</taxon>
    </lineage>
</organism>
<evidence type="ECO:0000256" key="1">
    <source>
        <dbReference type="ARBA" id="ARBA00022737"/>
    </source>
</evidence>